<gene>
    <name evidence="1" type="ORF">MBSD_0340</name>
    <name evidence="2" type="ORF">MBSD_n2678</name>
</gene>
<evidence type="ECO:0000313" key="1">
    <source>
        <dbReference type="EMBL" id="GAN43827.1"/>
    </source>
</evidence>
<protein>
    <submittedName>
        <fullName evidence="2">Leucyl/phenylalanyl-tRNA--protein transferase</fullName>
    </submittedName>
</protein>
<reference evidence="1" key="1">
    <citation type="submission" date="2015-03" db="EMBL/GenBank/DDBJ databases">
        <title>Draft genome sequence of Mizugakiibacter sediminis skMP5.</title>
        <authorList>
            <person name="Watanabe T."/>
            <person name="Kojima H."/>
            <person name="Fukui M."/>
        </authorList>
    </citation>
    <scope>NUCLEOTIDE SEQUENCE</scope>
    <source>
        <strain evidence="1">SkMP5</strain>
    </source>
</reference>
<dbReference type="EMBL" id="DF952378">
    <property type="protein sequence ID" value="GAN43827.1"/>
    <property type="molecule type" value="Genomic_DNA"/>
</dbReference>
<dbReference type="EMBL" id="DF970270">
    <property type="protein sequence ID" value="GAP67357.1"/>
    <property type="molecule type" value="Genomic_DNA"/>
</dbReference>
<evidence type="ECO:0000313" key="3">
    <source>
        <dbReference type="Proteomes" id="UP000253740"/>
    </source>
</evidence>
<name>A0A0K8QSJ6_9GAMM</name>
<evidence type="ECO:0000313" key="2">
    <source>
        <dbReference type="EMBL" id="GAP67357.1"/>
    </source>
</evidence>
<dbReference type="RefSeq" id="WP_062537910.1">
    <property type="nucleotide sequence ID" value="NZ_DF970270.1"/>
</dbReference>
<reference evidence="2" key="2">
    <citation type="submission" date="2015-08" db="EMBL/GenBank/DDBJ databases">
        <title>Complete DNA Sequence of Pseudomonas syringae pv. actinidiae, the Causal Agent of Kiwifruit Canker Disease.</title>
        <authorList>
            <person name="Rikkerink E.H.A."/>
            <person name="Fineran P.C."/>
        </authorList>
    </citation>
    <scope>NUCLEOTIDE SEQUENCE</scope>
    <source>
        <strain evidence="2">SkMP5</strain>
    </source>
</reference>
<dbReference type="AlphaFoldDB" id="A0A0K8QSJ6"/>
<dbReference type="HOGENOM" id="CLU_2423674_0_0_6"/>
<sequence length="91" mass="9979">MTAVVFELLAERRKRNPTALTPEQRAAHAVHCEGVRIAAPDDLVQQACELAAGTLDCGEQMQIAISRANTWLRNAMRQRQHYTGGDLPPAA</sequence>
<keyword evidence="2" id="KW-0808">Transferase</keyword>
<keyword evidence="3" id="KW-1185">Reference proteome</keyword>
<proteinExistence type="predicted"/>
<dbReference type="STRING" id="1475481.GCA_000953855_02729"/>
<dbReference type="Proteomes" id="UP000253740">
    <property type="component" value="Unassembled WGS sequence"/>
</dbReference>
<organism evidence="2">
    <name type="scientific">Mizugakiibacter sediminis</name>
    <dbReference type="NCBI Taxonomy" id="1475481"/>
    <lineage>
        <taxon>Bacteria</taxon>
        <taxon>Pseudomonadati</taxon>
        <taxon>Pseudomonadota</taxon>
        <taxon>Gammaproteobacteria</taxon>
        <taxon>Lysobacterales</taxon>
        <taxon>Rhodanobacteraceae</taxon>
        <taxon>Mizugakiibacter</taxon>
    </lineage>
</organism>
<accession>A0A0K8QSJ6</accession>
<dbReference type="GO" id="GO:0016740">
    <property type="term" value="F:transferase activity"/>
    <property type="evidence" value="ECO:0007669"/>
    <property type="project" value="UniProtKB-KW"/>
</dbReference>